<comment type="caution">
    <text evidence="1">The sequence shown here is derived from an EMBL/GenBank/DDBJ whole genome shotgun (WGS) entry which is preliminary data.</text>
</comment>
<dbReference type="InterPro" id="IPR030807">
    <property type="entry name" value="Methyltran_NanM"/>
</dbReference>
<dbReference type="InterPro" id="IPR029063">
    <property type="entry name" value="SAM-dependent_MTases_sf"/>
</dbReference>
<evidence type="ECO:0000313" key="1">
    <source>
        <dbReference type="EMBL" id="OEV02640.1"/>
    </source>
</evidence>
<dbReference type="GO" id="GO:0032259">
    <property type="term" value="P:methylation"/>
    <property type="evidence" value="ECO:0007669"/>
    <property type="project" value="UniProtKB-KW"/>
</dbReference>
<reference evidence="1 2" key="1">
    <citation type="journal article" date="2016" name="Front. Microbiol.">
        <title>Comparative Genomics Analysis of Streptomyces Species Reveals Their Adaptation to the Marine Environment and Their Diversity at the Genomic Level.</title>
        <authorList>
            <person name="Tian X."/>
            <person name="Zhang Z."/>
            <person name="Yang T."/>
            <person name="Chen M."/>
            <person name="Li J."/>
            <person name="Chen F."/>
            <person name="Yang J."/>
            <person name="Li W."/>
            <person name="Zhang B."/>
            <person name="Zhang Z."/>
            <person name="Wu J."/>
            <person name="Zhang C."/>
            <person name="Long L."/>
            <person name="Xiao J."/>
        </authorList>
    </citation>
    <scope>NUCLEOTIDE SEQUENCE [LARGE SCALE GENOMIC DNA]</scope>
    <source>
        <strain evidence="1 2">SCSIO 02100</strain>
    </source>
</reference>
<dbReference type="EMBL" id="LJGU01000127">
    <property type="protein sequence ID" value="OEV02640.1"/>
    <property type="molecule type" value="Genomic_DNA"/>
</dbReference>
<dbReference type="PATRIC" id="fig|1075402.3.peg.1722"/>
<organism evidence="1 2">
    <name type="scientific">Streptomyces oceani</name>
    <dbReference type="NCBI Taxonomy" id="1075402"/>
    <lineage>
        <taxon>Bacteria</taxon>
        <taxon>Bacillati</taxon>
        <taxon>Actinomycetota</taxon>
        <taxon>Actinomycetes</taxon>
        <taxon>Kitasatosporales</taxon>
        <taxon>Streptomycetaceae</taxon>
        <taxon>Streptomyces</taxon>
    </lineage>
</organism>
<protein>
    <submittedName>
        <fullName evidence="1">Methyltransferase</fullName>
    </submittedName>
</protein>
<accession>A0A1E7KFD8</accession>
<gene>
    <name evidence="1" type="ORF">AN216_14135</name>
</gene>
<keyword evidence="1" id="KW-0489">Methyltransferase</keyword>
<proteinExistence type="predicted"/>
<dbReference type="RefSeq" id="WP_070197011.1">
    <property type="nucleotide sequence ID" value="NZ_LJGU01000127.1"/>
</dbReference>
<dbReference type="AlphaFoldDB" id="A0A1E7KFD8"/>
<dbReference type="NCBIfam" id="TIGR04371">
    <property type="entry name" value="methyltran_NanM"/>
    <property type="match status" value="1"/>
</dbReference>
<sequence length="304" mass="34600">MTGRFQVSRQWERIGEFWVTEEASADLTDFKSDRRNYKISLWDPNTNGVRYLKALLYDRATRLGPEEWEKVRRIRNREVGNPNTVRVDGQSVCMDYLQAVLELGFIEKEVDLTGGNVVEIGAGYGRTCHAMLSNHDLSSYWIVDLRNTLLLSRRYLREVLDDGQFAKVRFVENDSIDTALGSERFDLAVNVHSFTEMTPATVQDYLDLIDSRCAAFFVKNPVGKHMDKTMDGHPEGEEAVRMALETGPLRQVLDIHDSEAVRAAVPEFVSAYRPGDDWTCVADGQGVPWSYFWQALYKKDGGAL</sequence>
<dbReference type="Proteomes" id="UP000176101">
    <property type="component" value="Unassembled WGS sequence"/>
</dbReference>
<dbReference type="GO" id="GO:0008168">
    <property type="term" value="F:methyltransferase activity"/>
    <property type="evidence" value="ECO:0007669"/>
    <property type="project" value="UniProtKB-KW"/>
</dbReference>
<dbReference type="OrthoDB" id="3760285at2"/>
<keyword evidence="2" id="KW-1185">Reference proteome</keyword>
<evidence type="ECO:0000313" key="2">
    <source>
        <dbReference type="Proteomes" id="UP000176101"/>
    </source>
</evidence>
<dbReference type="Gene3D" id="3.40.50.150">
    <property type="entry name" value="Vaccinia Virus protein VP39"/>
    <property type="match status" value="1"/>
</dbReference>
<dbReference type="SUPFAM" id="SSF53335">
    <property type="entry name" value="S-adenosyl-L-methionine-dependent methyltransferases"/>
    <property type="match status" value="1"/>
</dbReference>
<name>A0A1E7KFD8_9ACTN</name>
<keyword evidence="1" id="KW-0808">Transferase</keyword>